<dbReference type="AlphaFoldDB" id="A0AAD1VU48"/>
<gene>
    <name evidence="1" type="ORF">PECUL_23A005060</name>
</gene>
<reference evidence="1" key="1">
    <citation type="submission" date="2022-03" db="EMBL/GenBank/DDBJ databases">
        <authorList>
            <person name="Alioto T."/>
            <person name="Alioto T."/>
            <person name="Gomez Garrido J."/>
        </authorList>
    </citation>
    <scope>NUCLEOTIDE SEQUENCE</scope>
</reference>
<evidence type="ECO:0000313" key="2">
    <source>
        <dbReference type="Proteomes" id="UP001295444"/>
    </source>
</evidence>
<keyword evidence="2" id="KW-1185">Reference proteome</keyword>
<dbReference type="EMBL" id="OW240913">
    <property type="protein sequence ID" value="CAH2254638.1"/>
    <property type="molecule type" value="Genomic_DNA"/>
</dbReference>
<dbReference type="Proteomes" id="UP001295444">
    <property type="component" value="Chromosome 02"/>
</dbReference>
<evidence type="ECO:0008006" key="3">
    <source>
        <dbReference type="Google" id="ProtNLM"/>
    </source>
</evidence>
<accession>A0AAD1VU48</accession>
<proteinExistence type="predicted"/>
<protein>
    <recommendedName>
        <fullName evidence="3">Reverse transcriptase</fullName>
    </recommendedName>
</protein>
<name>A0AAD1VU48_PELCU</name>
<evidence type="ECO:0000313" key="1">
    <source>
        <dbReference type="EMBL" id="CAH2254638.1"/>
    </source>
</evidence>
<sequence>MTDLYRSISELEQRHKRSRLLETYGELTQARRRLKDLLTKRHLRSLQYSKGFFYAHANKGGKYLARLLKGNTPRTQVRSITLTSGATTIFPNEIAEEFRKYYHSLYNIHAHDGPNNQDAEDARIRNYLQESITRTIAPDVAETLDNLISEEELSAALKSSKAGKAPGPDGFSVG</sequence>
<dbReference type="PANTHER" id="PTHR31635">
    <property type="entry name" value="REVERSE TRANSCRIPTASE DOMAIN-CONTAINING PROTEIN-RELATED"/>
    <property type="match status" value="1"/>
</dbReference>
<organism evidence="1 2">
    <name type="scientific">Pelobates cultripes</name>
    <name type="common">Western spadefoot toad</name>
    <dbReference type="NCBI Taxonomy" id="61616"/>
    <lineage>
        <taxon>Eukaryota</taxon>
        <taxon>Metazoa</taxon>
        <taxon>Chordata</taxon>
        <taxon>Craniata</taxon>
        <taxon>Vertebrata</taxon>
        <taxon>Euteleostomi</taxon>
        <taxon>Amphibia</taxon>
        <taxon>Batrachia</taxon>
        <taxon>Anura</taxon>
        <taxon>Pelobatoidea</taxon>
        <taxon>Pelobatidae</taxon>
        <taxon>Pelobates</taxon>
    </lineage>
</organism>
<dbReference type="PANTHER" id="PTHR31635:SF196">
    <property type="entry name" value="REVERSE TRANSCRIPTASE DOMAIN-CONTAINING PROTEIN-RELATED"/>
    <property type="match status" value="1"/>
</dbReference>